<protein>
    <submittedName>
        <fullName evidence="2">Uncharacterized protein F54H12.2-like</fullName>
    </submittedName>
</protein>
<dbReference type="RefSeq" id="XP_026285025.1">
    <property type="nucleotide sequence ID" value="XM_026429240.1"/>
</dbReference>
<evidence type="ECO:0000313" key="2">
    <source>
        <dbReference type="RefSeq" id="XP_026285025.1"/>
    </source>
</evidence>
<dbReference type="PANTHER" id="PTHR23409">
    <property type="entry name" value="RIBONUCLEOSIDE-DIPHOSPHATE REDUCTASE SMALL CHAIN"/>
    <property type="match status" value="1"/>
</dbReference>
<proteinExistence type="predicted"/>
<reference evidence="2" key="1">
    <citation type="submission" date="2025-08" db="UniProtKB">
        <authorList>
            <consortium name="RefSeq"/>
        </authorList>
    </citation>
    <scope>IDENTIFICATION</scope>
    <source>
        <tissue evidence="2">Whole organism</tissue>
    </source>
</reference>
<dbReference type="PANTHER" id="PTHR23409:SF21">
    <property type="entry name" value="CAPSID PROTEIN"/>
    <property type="match status" value="1"/>
</dbReference>
<keyword evidence="1" id="KW-1185">Reference proteome</keyword>
<dbReference type="GO" id="GO:0004748">
    <property type="term" value="F:ribonucleoside-diphosphate reductase activity, thioredoxin disulfide as acceptor"/>
    <property type="evidence" value="ECO:0007669"/>
    <property type="project" value="TreeGrafter"/>
</dbReference>
<dbReference type="AlphaFoldDB" id="A0A6J1T0A0"/>
<dbReference type="InterPro" id="IPR000358">
    <property type="entry name" value="RNR_small_fam"/>
</dbReference>
<dbReference type="GO" id="GO:0009263">
    <property type="term" value="P:deoxyribonucleotide biosynthetic process"/>
    <property type="evidence" value="ECO:0007669"/>
    <property type="project" value="InterPro"/>
</dbReference>
<accession>A0A6J1T0A0</accession>
<dbReference type="OrthoDB" id="8184429at2759"/>
<dbReference type="KEGG" id="foc:113211005"/>
<dbReference type="GeneID" id="113211005"/>
<name>A0A6J1T0A0_FRAOC</name>
<gene>
    <name evidence="2" type="primary">LOC113211005</name>
</gene>
<dbReference type="Proteomes" id="UP000504606">
    <property type="component" value="Unplaced"/>
</dbReference>
<organism evidence="1 2">
    <name type="scientific">Frankliniella occidentalis</name>
    <name type="common">Western flower thrips</name>
    <name type="synonym">Euthrips occidentalis</name>
    <dbReference type="NCBI Taxonomy" id="133901"/>
    <lineage>
        <taxon>Eukaryota</taxon>
        <taxon>Metazoa</taxon>
        <taxon>Ecdysozoa</taxon>
        <taxon>Arthropoda</taxon>
        <taxon>Hexapoda</taxon>
        <taxon>Insecta</taxon>
        <taxon>Pterygota</taxon>
        <taxon>Neoptera</taxon>
        <taxon>Paraneoptera</taxon>
        <taxon>Thysanoptera</taxon>
        <taxon>Terebrantia</taxon>
        <taxon>Thripoidea</taxon>
        <taxon>Thripidae</taxon>
        <taxon>Frankliniella</taxon>
    </lineage>
</organism>
<dbReference type="GO" id="GO:0005829">
    <property type="term" value="C:cytosol"/>
    <property type="evidence" value="ECO:0007669"/>
    <property type="project" value="TreeGrafter"/>
</dbReference>
<sequence>MSLLHQNSCECIKSELDFFSVPPSQQMILGTQDVEFYPVSPIIAGTVIDVVVPPCAGEYLYDVNGARLNGVGRLTGATAAAADALPAEAPVNLIPHSCFSHVELILNGKQTSCGSHMYPYKSYIETHLGYGSDAKASHLTNRLYYADTAWNFNKRTADNEGYEKRAKLFKGGRSIDIVTPISLPFLNQQRMLLSGVEMRFRFHFSKPEFHIMGPENSSAQFEWTSFSLTIPRAQISPSVLLAQSRALETATAKYPICRTECKTLTINAGLRSKVFDSVYLGQLPKRVILGMVDNTAFNGAYTENPFNFDHMDLSFAALYINGVQVPARGLNPDFTHARSTKYADCYQTLFSGSGVHHKDEGNGIDREAYPGGNCFLIFDLSPDRSSHEGHWNLQQTGCLRIELRFKRDLVKAVNLVVYAEFQSLIEIDKYRTVHTDYST</sequence>
<evidence type="ECO:0000313" key="1">
    <source>
        <dbReference type="Proteomes" id="UP000504606"/>
    </source>
</evidence>